<dbReference type="Pfam" id="PF03050">
    <property type="entry name" value="DDE_Tnp_IS66"/>
    <property type="match status" value="1"/>
</dbReference>
<evidence type="ECO:0000259" key="1">
    <source>
        <dbReference type="Pfam" id="PF03050"/>
    </source>
</evidence>
<feature type="domain" description="Transposase IS66 central" evidence="1">
    <location>
        <begin position="44"/>
        <end position="120"/>
    </location>
</feature>
<dbReference type="PANTHER" id="PTHR33678:SF1">
    <property type="entry name" value="BLL1576 PROTEIN"/>
    <property type="match status" value="1"/>
</dbReference>
<dbReference type="eggNOG" id="COG3599">
    <property type="taxonomic scope" value="Bacteria"/>
</dbReference>
<sequence>MTEQSDIVERPIRIAEHRGVALWCPSCRAVHYAPFPPQVEHRELFGATLTALVAYMKGVCHASFSTIRKFFRDVLGCPVSRGHLRHVIATVSDALTPAFDELLNALPAQPALHIDETGHKDTGERFWT</sequence>
<gene>
    <name evidence="2" type="ORF">U27_04830</name>
</gene>
<dbReference type="HOGENOM" id="CLU_1955286_0_0_0"/>
<accession>A0A081BZV3</accession>
<dbReference type="AlphaFoldDB" id="A0A081BZV3"/>
<name>A0A081BZV3_VECG1</name>
<dbReference type="InterPro" id="IPR004291">
    <property type="entry name" value="Transposase_IS66_central"/>
</dbReference>
<evidence type="ECO:0000313" key="3">
    <source>
        <dbReference type="Proteomes" id="UP000030661"/>
    </source>
</evidence>
<proteinExistence type="predicted"/>
<keyword evidence="3" id="KW-1185">Reference proteome</keyword>
<protein>
    <recommendedName>
        <fullName evidence="1">Transposase IS66 central domain-containing protein</fullName>
    </recommendedName>
</protein>
<organism evidence="2 3">
    <name type="scientific">Vecturithrix granuli</name>
    <dbReference type="NCBI Taxonomy" id="1499967"/>
    <lineage>
        <taxon>Bacteria</taxon>
        <taxon>Candidatus Moduliflexota</taxon>
        <taxon>Candidatus Vecturitrichia</taxon>
        <taxon>Candidatus Vecturitrichales</taxon>
        <taxon>Candidatus Vecturitrichaceae</taxon>
        <taxon>Candidatus Vecturithrix</taxon>
    </lineage>
</organism>
<dbReference type="STRING" id="1499967.U27_04830"/>
<dbReference type="InterPro" id="IPR052344">
    <property type="entry name" value="Transposase-related"/>
</dbReference>
<dbReference type="EMBL" id="DF820466">
    <property type="protein sequence ID" value="GAK57858.1"/>
    <property type="molecule type" value="Genomic_DNA"/>
</dbReference>
<evidence type="ECO:0000313" key="2">
    <source>
        <dbReference type="EMBL" id="GAK57858.1"/>
    </source>
</evidence>
<reference evidence="2 3" key="1">
    <citation type="journal article" date="2015" name="PeerJ">
        <title>First genomic representation of candidate bacterial phylum KSB3 points to enhanced environmental sensing as a trigger of wastewater bulking.</title>
        <authorList>
            <person name="Sekiguchi Y."/>
            <person name="Ohashi A."/>
            <person name="Parks D.H."/>
            <person name="Yamauchi T."/>
            <person name="Tyson G.W."/>
            <person name="Hugenholtz P."/>
        </authorList>
    </citation>
    <scope>NUCLEOTIDE SEQUENCE [LARGE SCALE GENOMIC DNA]</scope>
</reference>
<dbReference type="Proteomes" id="UP000030661">
    <property type="component" value="Unassembled WGS sequence"/>
</dbReference>
<dbReference type="PANTHER" id="PTHR33678">
    <property type="entry name" value="BLL1576 PROTEIN"/>
    <property type="match status" value="1"/>
</dbReference>